<accession>A0A024QH55</accession>
<sequence length="134" mass="15251">MDFTEPEAVYMCNYAGGKNGVFTEILHFAVEPTQNTRIQFYPPDEMYPNHGPRFVDNFMNYPGTGEPFTIMDAELIHEEVITDEENKRVVNVGFLLPDVNQKAVGQYIYHYFDDPAAGGWVTDESMTLHPLPAL</sequence>
<reference evidence="1 2" key="1">
    <citation type="submission" date="2014-03" db="EMBL/GenBank/DDBJ databases">
        <authorList>
            <person name="Urmite Genomes U."/>
        </authorList>
    </citation>
    <scope>NUCLEOTIDE SEQUENCE [LARGE SCALE GENOMIC DNA]</scope>
    <source>
        <strain evidence="1 2">Vm-5</strain>
    </source>
</reference>
<dbReference type="RefSeq" id="WP_038246731.1">
    <property type="nucleotide sequence ID" value="NZ_BNER01000008.1"/>
</dbReference>
<gene>
    <name evidence="1" type="ORF">BN990_04217</name>
</gene>
<reference evidence="2" key="2">
    <citation type="submission" date="2014-05" db="EMBL/GenBank/DDBJ databases">
        <title>Draft genome sequence of Virgibacillus massiliensis Vm-5.</title>
        <authorList>
            <person name="Khelaifia S."/>
            <person name="Croce O."/>
            <person name="Lagier J.C."/>
            <person name="Raoult D."/>
        </authorList>
    </citation>
    <scope>NUCLEOTIDE SEQUENCE [LARGE SCALE GENOMIC DNA]</scope>
    <source>
        <strain evidence="2">Vm-5</strain>
    </source>
</reference>
<dbReference type="AlphaFoldDB" id="A0A024QH55"/>
<proteinExistence type="predicted"/>
<evidence type="ECO:0000313" key="1">
    <source>
        <dbReference type="EMBL" id="CDQ41839.1"/>
    </source>
</evidence>
<dbReference type="Proteomes" id="UP000028875">
    <property type="component" value="Unassembled WGS sequence"/>
</dbReference>
<protein>
    <submittedName>
        <fullName evidence="1">Uncharacterized protein</fullName>
    </submittedName>
</protein>
<organism evidence="1 2">
    <name type="scientific">Virgibacillus massiliensis</name>
    <dbReference type="NCBI Taxonomy" id="1462526"/>
    <lineage>
        <taxon>Bacteria</taxon>
        <taxon>Bacillati</taxon>
        <taxon>Bacillota</taxon>
        <taxon>Bacilli</taxon>
        <taxon>Bacillales</taxon>
        <taxon>Bacillaceae</taxon>
        <taxon>Virgibacillus</taxon>
    </lineage>
</organism>
<keyword evidence="2" id="KW-1185">Reference proteome</keyword>
<name>A0A024QH55_9BACI</name>
<evidence type="ECO:0000313" key="2">
    <source>
        <dbReference type="Proteomes" id="UP000028875"/>
    </source>
</evidence>
<dbReference type="EMBL" id="CCDP010000003">
    <property type="protein sequence ID" value="CDQ41839.1"/>
    <property type="molecule type" value="Genomic_DNA"/>
</dbReference>
<comment type="caution">
    <text evidence="1">The sequence shown here is derived from an EMBL/GenBank/DDBJ whole genome shotgun (WGS) entry which is preliminary data.</text>
</comment>